<dbReference type="EMBL" id="VXDD01000002">
    <property type="protein sequence ID" value="KAB0302104.1"/>
    <property type="molecule type" value="Genomic_DNA"/>
</dbReference>
<dbReference type="NCBIfam" id="NF045780">
    <property type="entry name" value="TrlF_fam_ATP"/>
    <property type="match status" value="1"/>
</dbReference>
<dbReference type="Proteomes" id="UP000326687">
    <property type="component" value="Unassembled WGS sequence"/>
</dbReference>
<dbReference type="SUPFAM" id="SSF52540">
    <property type="entry name" value="P-loop containing nucleoside triphosphate hydrolases"/>
    <property type="match status" value="1"/>
</dbReference>
<dbReference type="SUPFAM" id="SSF89550">
    <property type="entry name" value="PHP domain-like"/>
    <property type="match status" value="1"/>
</dbReference>
<comment type="caution">
    <text evidence="2">The sequence shown here is derived from an EMBL/GenBank/DDBJ whole genome shotgun (WGS) entry which is preliminary data.</text>
</comment>
<dbReference type="GO" id="GO:0016887">
    <property type="term" value="F:ATP hydrolysis activity"/>
    <property type="evidence" value="ECO:0007669"/>
    <property type="project" value="InterPro"/>
</dbReference>
<dbReference type="InterPro" id="IPR038729">
    <property type="entry name" value="Rad50/SbcC_AAA"/>
</dbReference>
<dbReference type="RefSeq" id="WP_150896053.1">
    <property type="nucleotide sequence ID" value="NZ_VXDD01000002.1"/>
</dbReference>
<proteinExistence type="predicted"/>
<evidence type="ECO:0000313" key="3">
    <source>
        <dbReference type="Proteomes" id="UP000326687"/>
    </source>
</evidence>
<dbReference type="InterPro" id="IPR027417">
    <property type="entry name" value="P-loop_NTPase"/>
</dbReference>
<feature type="domain" description="Rad50/SbcC-type AAA" evidence="1">
    <location>
        <begin position="266"/>
        <end position="461"/>
    </location>
</feature>
<dbReference type="Gene3D" id="3.20.20.140">
    <property type="entry name" value="Metal-dependent hydrolases"/>
    <property type="match status" value="1"/>
</dbReference>
<accession>A0A5N3S5K6</accession>
<gene>
    <name evidence="2" type="ORF">F2Z80_13645</name>
</gene>
<dbReference type="AlphaFoldDB" id="A0A5N3S5K6"/>
<dbReference type="PANTHER" id="PTHR42924">
    <property type="entry name" value="EXONUCLEASE"/>
    <property type="match status" value="1"/>
</dbReference>
<evidence type="ECO:0000313" key="2">
    <source>
        <dbReference type="EMBL" id="KAB0302104.1"/>
    </source>
</evidence>
<reference evidence="2 3" key="1">
    <citation type="submission" date="2019-09" db="EMBL/GenBank/DDBJ databases">
        <title>Vibrio Fortis S7-72.</title>
        <authorList>
            <person name="Das S.K."/>
        </authorList>
    </citation>
    <scope>NUCLEOTIDE SEQUENCE [LARGE SCALE GENOMIC DNA]</scope>
    <source>
        <strain evidence="2 3">S7-72</strain>
    </source>
</reference>
<organism evidence="2 3">
    <name type="scientific">Vibrio fortis</name>
    <dbReference type="NCBI Taxonomy" id="212667"/>
    <lineage>
        <taxon>Bacteria</taxon>
        <taxon>Pseudomonadati</taxon>
        <taxon>Pseudomonadota</taxon>
        <taxon>Gammaproteobacteria</taxon>
        <taxon>Vibrionales</taxon>
        <taxon>Vibrionaceae</taxon>
        <taxon>Vibrio</taxon>
    </lineage>
</organism>
<name>A0A5N3S5K6_9VIBR</name>
<dbReference type="InterPro" id="IPR052018">
    <property type="entry name" value="PHP_domain"/>
</dbReference>
<dbReference type="InterPro" id="IPR016195">
    <property type="entry name" value="Pol/histidinol_Pase-like"/>
</dbReference>
<dbReference type="GO" id="GO:0004534">
    <property type="term" value="F:5'-3' RNA exonuclease activity"/>
    <property type="evidence" value="ECO:0007669"/>
    <property type="project" value="TreeGrafter"/>
</dbReference>
<dbReference type="GO" id="GO:0006302">
    <property type="term" value="P:double-strand break repair"/>
    <property type="evidence" value="ECO:0007669"/>
    <property type="project" value="InterPro"/>
</dbReference>
<dbReference type="InterPro" id="IPR054787">
    <property type="entry name" value="TrlF_ATPase"/>
</dbReference>
<evidence type="ECO:0000259" key="1">
    <source>
        <dbReference type="Pfam" id="PF13476"/>
    </source>
</evidence>
<sequence length="903" mass="101180">MNNIVGSRWWKFDFHSHTPASLDYKVRNISPRDWLLGHIEHGIECIAVTDHNTASWIDSLKHEAQQLREEGHSIHVFPGVELSTQGNVHVLAIFDPSVDAQHVAMSIGAAGYTGTLGDSDTDGTQSPEQVVKAIIENLNGVAIPAHIELDGSGVCKLGSKSVLRVCKEADAVEVVFPKKDQMSIYNSTGLSLPQIIGSDSHAPNENGRAYTWVKMSSPTIDGLKLALLDGNTCIRRSDEDFTPNTLPPSYIKELTVSNTKYCGRGRPFSVKFNPWLNSIVGSRGSGKSTLAEFIRIALNKTGDILQLNEANEIRRNFERFYKVAQDRNDYGVLLNDSQVECVVAKNNIDYKISWGQEQQATIFRAENGQWLPELGDIQTRFPISIYSQKQIFDMAKDPNTLLAIIDHSSEVDFRTWQTHWDELKNQFTQLRTSELSFVNKVNNLNTLKGQLADVNAKIAHIEASGHAQILQSYNGLYHQKNYASGAISHMSNELQAITNTIQNSIGFVSATVMDDVKSDPVLAQSLQQTAQKIEEWKLNATKELEKIASELISLGQTVENSNLSQLCSDAYGQYSQLVTSMQQQGIKEPSEYNTLVKERIALNAKVADIVTAEQQLTTTREEIGKSYQSLIAWRKELTKRREAFVSKYISPHRVLKINIGQLQHSEHLEQSFRELINRVDSAFASDLMDEDKQQGILYALRTQISQAEASQADSCYELLHKFKLEVFEHRTSKTNILGCTLGKRFSTVIEQLDNSSLDKLWTWFPEDNLSVEFYDGRRFKPLSQGSAGQKAAAVLSFLLSYGDEPLIVDQPEDDLDNALISKLVITKLHDIKPKRQFLIITHNPNIVVNGDSELVIVLEDKGNITLSATGGLQELSVRQEVCEIMEGGKEALEKRYKRMKYNS</sequence>
<dbReference type="Pfam" id="PF13476">
    <property type="entry name" value="AAA_23"/>
    <property type="match status" value="1"/>
</dbReference>
<protein>
    <submittedName>
        <fullName evidence="2">AAA family ATPase</fullName>
    </submittedName>
</protein>
<dbReference type="GO" id="GO:0035312">
    <property type="term" value="F:5'-3' DNA exonuclease activity"/>
    <property type="evidence" value="ECO:0007669"/>
    <property type="project" value="TreeGrafter"/>
</dbReference>
<dbReference type="Gene3D" id="3.40.50.300">
    <property type="entry name" value="P-loop containing nucleotide triphosphate hydrolases"/>
    <property type="match status" value="2"/>
</dbReference>
<dbReference type="PANTHER" id="PTHR42924:SF3">
    <property type="entry name" value="POLYMERASE_HISTIDINOL PHOSPHATASE N-TERMINAL DOMAIN-CONTAINING PROTEIN"/>
    <property type="match status" value="1"/>
</dbReference>